<dbReference type="PIR" id="C70205">
    <property type="entry name" value="C70205"/>
</dbReference>
<evidence type="ECO:0000313" key="3">
    <source>
        <dbReference type="Proteomes" id="UP000001807"/>
    </source>
</evidence>
<dbReference type="KEGG" id="bbu:BB_0844"/>
<dbReference type="Pfam" id="PF25672">
    <property type="entry name" value="BBH37"/>
    <property type="match status" value="1"/>
</dbReference>
<dbReference type="OrthoDB" id="352059at2"/>
<sequence length="323" mass="37466">MKKKNLSIYMIMLISLLSCNTSDPNELTRKKMQDKNVKILGFLEKIQADNKEIVEKHIEKKEKQMVQAASVAPINVESNFPYYLQEEIEIKEEELVPNTDEEKKAEKAISDGSLEFAKLVDDENKLKNESAQLESSFNNVYKEILELADLIQAEVHVAGRINSYIKKRKTTKEKEYKKREIKNKIEKQALIKLFNQLLEKRGDIENLHTQLNSGLSERASAKYFFEKAKETLKAAITERLNNKRKNRPWWARRTHSNLAIQAKNEAEDALNQLSTSSFRILEAMKIKEDVKQLLEEVKSFLDSSKSKIFSSGDRLYDFLETSK</sequence>
<dbReference type="InterPro" id="IPR057717">
    <property type="entry name" value="BBH37-like_helical"/>
</dbReference>
<dbReference type="RefSeq" id="WP_010889839.1">
    <property type="nucleotide sequence ID" value="NC_001318.1"/>
</dbReference>
<dbReference type="PROSITE" id="PS51257">
    <property type="entry name" value="PROKAR_LIPOPROTEIN"/>
    <property type="match status" value="1"/>
</dbReference>
<name>O51784_BORBU</name>
<dbReference type="HOGENOM" id="CLU_077087_0_0_12"/>
<dbReference type="PaxDb" id="224326-BB_0844"/>
<evidence type="ECO:0000313" key="2">
    <source>
        <dbReference type="EMBL" id="AAC67199.1"/>
    </source>
</evidence>
<organism evidence="2 3">
    <name type="scientific">Borreliella burgdorferi (strain ATCC 35210 / DSM 4680 / CIP 102532 / B31)</name>
    <name type="common">Borrelia burgdorferi</name>
    <dbReference type="NCBI Taxonomy" id="224326"/>
    <lineage>
        <taxon>Bacteria</taxon>
        <taxon>Pseudomonadati</taxon>
        <taxon>Spirochaetota</taxon>
        <taxon>Spirochaetia</taxon>
        <taxon>Spirochaetales</taxon>
        <taxon>Borreliaceae</taxon>
        <taxon>Borreliella</taxon>
    </lineage>
</organism>
<proteinExistence type="predicted"/>
<dbReference type="STRING" id="224326.BB_0844"/>
<feature type="domain" description="BBH37-like helical" evidence="1">
    <location>
        <begin position="94"/>
        <end position="304"/>
    </location>
</feature>
<keyword evidence="2" id="KW-0449">Lipoprotein</keyword>
<accession>O51784</accession>
<dbReference type="PATRIC" id="fig|224326.49.peg.1237"/>
<reference evidence="2 3" key="1">
    <citation type="journal article" date="1997" name="Nature">
        <title>Genomic sequence of a Lyme disease spirochaete, Borrelia burgdorferi.</title>
        <authorList>
            <person name="Fraser C.M."/>
            <person name="Casjens S."/>
            <person name="Huang W.M."/>
            <person name="Sutton G.G."/>
            <person name="Clayton R."/>
            <person name="Lathigra R."/>
            <person name="White O."/>
            <person name="Ketchum K.A."/>
            <person name="Dodson R."/>
            <person name="Hickey E.K."/>
            <person name="Gwinn M."/>
            <person name="Dougherty B."/>
            <person name="Tomb J.F."/>
            <person name="Fleischmann R.D."/>
            <person name="Richardson D."/>
            <person name="Peterson J."/>
            <person name="Kerlavage A.R."/>
            <person name="Quackenbush J."/>
            <person name="Salzberg S."/>
            <person name="Hanson M."/>
            <person name="van Vugt R."/>
            <person name="Palmer N."/>
            <person name="Adams M.D."/>
            <person name="Gocayne J."/>
            <person name="Weidman J."/>
            <person name="Utterback T."/>
            <person name="Watthey L."/>
            <person name="McDonald L."/>
            <person name="Artiach P."/>
            <person name="Bowman C."/>
            <person name="Garland S."/>
            <person name="Fuji C."/>
            <person name="Cotton M.D."/>
            <person name="Horst K."/>
            <person name="Roberts K."/>
            <person name="Hatch B."/>
            <person name="Smith H.O."/>
            <person name="Venter J.C."/>
        </authorList>
    </citation>
    <scope>NUCLEOTIDE SEQUENCE [LARGE SCALE GENOMIC DNA]</scope>
    <source>
        <strain evidence="3">ATCC 35210 / DSM 4680 / CIP 102532 / B31</strain>
    </source>
</reference>
<dbReference type="Proteomes" id="UP000001807">
    <property type="component" value="Chromosome"/>
</dbReference>
<dbReference type="EMBL" id="AE000783">
    <property type="protein sequence ID" value="AAC67199.1"/>
    <property type="molecule type" value="Genomic_DNA"/>
</dbReference>
<evidence type="ECO:0000259" key="1">
    <source>
        <dbReference type="Pfam" id="PF25672"/>
    </source>
</evidence>
<dbReference type="AlphaFoldDB" id="O51784"/>
<keyword evidence="3" id="KW-1185">Reference proteome</keyword>
<dbReference type="SMR" id="O51784"/>
<protein>
    <submittedName>
        <fullName evidence="2">Lipoprotein, putative</fullName>
    </submittedName>
</protein>
<dbReference type="NCBIfam" id="NF033721">
    <property type="entry name" value="P12_lipo"/>
    <property type="match status" value="1"/>
</dbReference>
<dbReference type="InterPro" id="IPR058057">
    <property type="entry name" value="BBH37-like"/>
</dbReference>
<dbReference type="EnsemblBacteria" id="AAC67199">
    <property type="protein sequence ID" value="AAC67199"/>
    <property type="gene ID" value="BB_0844"/>
</dbReference>
<gene>
    <name evidence="2" type="ordered locus">BB_0844</name>
</gene>